<name>A0A4C1W6Y5_EUMVA</name>
<protein>
    <submittedName>
        <fullName evidence="1">Uncharacterized protein</fullName>
    </submittedName>
</protein>
<evidence type="ECO:0000313" key="2">
    <source>
        <dbReference type="Proteomes" id="UP000299102"/>
    </source>
</evidence>
<dbReference type="EMBL" id="BGZK01000474">
    <property type="protein sequence ID" value="GBP45934.1"/>
    <property type="molecule type" value="Genomic_DNA"/>
</dbReference>
<proteinExistence type="predicted"/>
<keyword evidence="2" id="KW-1185">Reference proteome</keyword>
<comment type="caution">
    <text evidence="1">The sequence shown here is derived from an EMBL/GenBank/DDBJ whole genome shotgun (WGS) entry which is preliminary data.</text>
</comment>
<dbReference type="OrthoDB" id="6499973at2759"/>
<dbReference type="AlphaFoldDB" id="A0A4C1W6Y5"/>
<dbReference type="Proteomes" id="UP000299102">
    <property type="component" value="Unassembled WGS sequence"/>
</dbReference>
<accession>A0A4C1W6Y5</accession>
<reference evidence="1 2" key="1">
    <citation type="journal article" date="2019" name="Commun. Biol.">
        <title>The bagworm genome reveals a unique fibroin gene that provides high tensile strength.</title>
        <authorList>
            <person name="Kono N."/>
            <person name="Nakamura H."/>
            <person name="Ohtoshi R."/>
            <person name="Tomita M."/>
            <person name="Numata K."/>
            <person name="Arakawa K."/>
        </authorList>
    </citation>
    <scope>NUCLEOTIDE SEQUENCE [LARGE SCALE GENOMIC DNA]</scope>
</reference>
<evidence type="ECO:0000313" key="1">
    <source>
        <dbReference type="EMBL" id="GBP45934.1"/>
    </source>
</evidence>
<sequence length="369" mass="40777">MEESWSSGVGGAPLLRTRSLPLVLEAGSGVPQRQPKLDARQLLTLTRHYYPEGGWGWGVACAATLAQLLAHGLHQAAAVLALEAVRRFGPEFRMQTGIQPDTVHRYPQRRLHFVCERAHTLPCAQQQFTACSISLPNDAFRCSSITFPAWSNSKNRRIADKQTPYLRRAIGRQSFPPKPAGTISQSALKSRLTPRRAIYDRGYSFVDTVLPLPSRRRLLRQKRSSALCSRIADTYRSSSQKKTLQHDDTPTKLAALEPFLGTLSKYNLSGVIQILPHLNSDFSSLSQVTQILLGRLSGRAESAVLCPNVVDNKTLSRQNVQRVELIDTGASPARRQPAYRLSAAGDAPPADVRRSSVIPDDVRRARAVT</sequence>
<organism evidence="1 2">
    <name type="scientific">Eumeta variegata</name>
    <name type="common">Bagworm moth</name>
    <name type="synonym">Eumeta japonica</name>
    <dbReference type="NCBI Taxonomy" id="151549"/>
    <lineage>
        <taxon>Eukaryota</taxon>
        <taxon>Metazoa</taxon>
        <taxon>Ecdysozoa</taxon>
        <taxon>Arthropoda</taxon>
        <taxon>Hexapoda</taxon>
        <taxon>Insecta</taxon>
        <taxon>Pterygota</taxon>
        <taxon>Neoptera</taxon>
        <taxon>Endopterygota</taxon>
        <taxon>Lepidoptera</taxon>
        <taxon>Glossata</taxon>
        <taxon>Ditrysia</taxon>
        <taxon>Tineoidea</taxon>
        <taxon>Psychidae</taxon>
        <taxon>Oiketicinae</taxon>
        <taxon>Eumeta</taxon>
    </lineage>
</organism>
<gene>
    <name evidence="1" type="ORF">EVAR_41235_1</name>
</gene>